<dbReference type="HOGENOM" id="CLU_045532_5_0_6"/>
<dbReference type="Gene3D" id="2.60.200.40">
    <property type="match status" value="1"/>
</dbReference>
<dbReference type="Gene3D" id="3.40.50.10330">
    <property type="entry name" value="Probable inorganic polyphosphate/atp-NAD kinase, domain 1"/>
    <property type="match status" value="1"/>
</dbReference>
<dbReference type="STRING" id="451.B6N58_05015"/>
<sequence>MDEFAQANLSYQLHQVNSKDIEQTIKETAPKYPFLIVGGGDGTIRTAAHYCAGSKIVFGILPLGTLNHFSKELNLPQNPQDMISCIDEFKTMTIDLASVNGKIFINNSSVGIYPKFAKMRDAYSKKYNKWISYFPSLIEALKKHDVFEAKIKSTSLNSYILSPFLMISNNIYCFEFPLTFKREELTRGLLGLYYIQHGKIGLQRLINILFGKETNFIFKEINDSLEIDFPKRSRIRVSLDGDWEEMKPPLYYQNLPQSLRILVKP</sequence>
<feature type="domain" description="DAGKc" evidence="1">
    <location>
        <begin position="1"/>
        <end position="103"/>
    </location>
</feature>
<keyword evidence="2" id="KW-0418">Kinase</keyword>
<evidence type="ECO:0000313" key="5">
    <source>
        <dbReference type="Proteomes" id="UP000182998"/>
    </source>
</evidence>
<dbReference type="RefSeq" id="WP_052679533.1">
    <property type="nucleotide sequence ID" value="NZ_CP020614.1"/>
</dbReference>
<proteinExistence type="predicted"/>
<protein>
    <submittedName>
        <fullName evidence="3">Diacylglycerol kinase family enzyme</fullName>
    </submittedName>
    <submittedName>
        <fullName evidence="2">Putative Sphingosine kinase/eukaryotic diacylglycerol kinase protein</fullName>
    </submittedName>
</protein>
<dbReference type="PATRIC" id="fig|451.8.peg.3059"/>
<dbReference type="KEGG" id="tmc:LMI_2224"/>
<evidence type="ECO:0000313" key="2">
    <source>
        <dbReference type="EMBL" id="CEG61496.1"/>
    </source>
</evidence>
<dbReference type="Proteomes" id="UP000032414">
    <property type="component" value="Chromosome I"/>
</dbReference>
<dbReference type="AlphaFoldDB" id="A0A098GJ22"/>
<dbReference type="GO" id="GO:0016301">
    <property type="term" value="F:kinase activity"/>
    <property type="evidence" value="ECO:0007669"/>
    <property type="project" value="UniProtKB-KW"/>
</dbReference>
<dbReference type="InterPro" id="IPR001206">
    <property type="entry name" value="Diacylglycerol_kinase_cat_dom"/>
</dbReference>
<reference evidence="4" key="2">
    <citation type="submission" date="2014-09" db="EMBL/GenBank/DDBJ databases">
        <authorList>
            <person name="Gomez-Valero L."/>
        </authorList>
    </citation>
    <scope>NUCLEOTIDE SEQUENCE [LARGE SCALE GENOMIC DNA]</scope>
    <source>
        <strain evidence="4">ATCC33218</strain>
    </source>
</reference>
<name>A0A098GJ22_LEGMI</name>
<dbReference type="SUPFAM" id="SSF111331">
    <property type="entry name" value="NAD kinase/diacylglycerol kinase-like"/>
    <property type="match status" value="1"/>
</dbReference>
<keyword evidence="5" id="KW-1185">Reference proteome</keyword>
<dbReference type="InterPro" id="IPR017438">
    <property type="entry name" value="ATP-NAD_kinase_N"/>
</dbReference>
<evidence type="ECO:0000259" key="1">
    <source>
        <dbReference type="PROSITE" id="PS50146"/>
    </source>
</evidence>
<evidence type="ECO:0000313" key="3">
    <source>
        <dbReference type="EMBL" id="SCY44322.1"/>
    </source>
</evidence>
<dbReference type="PROSITE" id="PS50146">
    <property type="entry name" value="DAGK"/>
    <property type="match status" value="1"/>
</dbReference>
<accession>A0A098GJ22</accession>
<dbReference type="Pfam" id="PF00781">
    <property type="entry name" value="DAGK_cat"/>
    <property type="match status" value="1"/>
</dbReference>
<evidence type="ECO:0000313" key="4">
    <source>
        <dbReference type="Proteomes" id="UP000032414"/>
    </source>
</evidence>
<gene>
    <name evidence="2" type="ORF">LMI_2224</name>
    <name evidence="3" type="ORF">SAMN02982997_01704</name>
</gene>
<dbReference type="EMBL" id="LN614830">
    <property type="protein sequence ID" value="CEG61496.1"/>
    <property type="molecule type" value="Genomic_DNA"/>
</dbReference>
<dbReference type="Proteomes" id="UP000182998">
    <property type="component" value="Unassembled WGS sequence"/>
</dbReference>
<keyword evidence="2" id="KW-0808">Transferase</keyword>
<reference evidence="3 5" key="3">
    <citation type="submission" date="2016-10" db="EMBL/GenBank/DDBJ databases">
        <authorList>
            <person name="Varghese N."/>
            <person name="Submissions S."/>
        </authorList>
    </citation>
    <scope>NUCLEOTIDE SEQUENCE [LARGE SCALE GENOMIC DNA]</scope>
    <source>
        <strain evidence="3 5">ATCC 33218</strain>
    </source>
</reference>
<dbReference type="InterPro" id="IPR016064">
    <property type="entry name" value="NAD/diacylglycerol_kinase_sf"/>
</dbReference>
<organism evidence="2 4">
    <name type="scientific">Legionella micdadei</name>
    <name type="common">Tatlockia micdadei</name>
    <dbReference type="NCBI Taxonomy" id="451"/>
    <lineage>
        <taxon>Bacteria</taxon>
        <taxon>Pseudomonadati</taxon>
        <taxon>Pseudomonadota</taxon>
        <taxon>Gammaproteobacteria</taxon>
        <taxon>Legionellales</taxon>
        <taxon>Legionellaceae</taxon>
        <taxon>Legionella</taxon>
    </lineage>
</organism>
<reference evidence="2" key="1">
    <citation type="submission" date="2014-09" db="EMBL/GenBank/DDBJ databases">
        <authorList>
            <person name="GOMEZ-VALERO Laura"/>
        </authorList>
    </citation>
    <scope>NUCLEOTIDE SEQUENCE</scope>
    <source>
        <strain evidence="2">ATCC33218</strain>
    </source>
</reference>
<dbReference type="EMBL" id="FMVN01000008">
    <property type="protein sequence ID" value="SCY44322.1"/>
    <property type="molecule type" value="Genomic_DNA"/>
</dbReference>